<dbReference type="EMBL" id="CP001804">
    <property type="protein sequence ID" value="ACY12849.1"/>
    <property type="molecule type" value="Genomic_DNA"/>
</dbReference>
<dbReference type="InterPro" id="IPR002645">
    <property type="entry name" value="STAS_dom"/>
</dbReference>
<dbReference type="Gene3D" id="3.30.750.24">
    <property type="entry name" value="STAS domain"/>
    <property type="match status" value="1"/>
</dbReference>
<dbReference type="GO" id="GO:0043856">
    <property type="term" value="F:anti-sigma factor antagonist activity"/>
    <property type="evidence" value="ECO:0007669"/>
    <property type="project" value="InterPro"/>
</dbReference>
<dbReference type="HOGENOM" id="CLU_115403_6_4_7"/>
<comment type="similarity">
    <text evidence="1 2">Belongs to the anti-sigma-factor antagonist family.</text>
</comment>
<dbReference type="Proteomes" id="UP000001880">
    <property type="component" value="Chromosome"/>
</dbReference>
<dbReference type="OrthoDB" id="9796076at2"/>
<dbReference type="RefSeq" id="WP_012825476.1">
    <property type="nucleotide sequence ID" value="NC_013440.1"/>
</dbReference>
<dbReference type="eggNOG" id="COG1366">
    <property type="taxonomic scope" value="Bacteria"/>
</dbReference>
<dbReference type="AlphaFoldDB" id="D0LHI7"/>
<dbReference type="KEGG" id="hoh:Hoch_0208"/>
<sequence length="103" mass="11247">MSNKNSIKREDNGDDTTISITGKLDVLTAPEMSTLIDGLVAEKRRKVVVDLSGLDLIDSSGVAALVGMYKRVRAEGGDVTIRGIRDQPLAIFKLLRMDKVFNL</sequence>
<keyword evidence="5" id="KW-1185">Reference proteome</keyword>
<dbReference type="InterPro" id="IPR003658">
    <property type="entry name" value="Anti-sigma_ant"/>
</dbReference>
<accession>D0LHI7</accession>
<dbReference type="PROSITE" id="PS50801">
    <property type="entry name" value="STAS"/>
    <property type="match status" value="1"/>
</dbReference>
<evidence type="ECO:0000313" key="4">
    <source>
        <dbReference type="EMBL" id="ACY12849.1"/>
    </source>
</evidence>
<evidence type="ECO:0000256" key="1">
    <source>
        <dbReference type="ARBA" id="ARBA00009013"/>
    </source>
</evidence>
<organism evidence="4 5">
    <name type="scientific">Haliangium ochraceum (strain DSM 14365 / JCM 11303 / SMP-2)</name>
    <dbReference type="NCBI Taxonomy" id="502025"/>
    <lineage>
        <taxon>Bacteria</taxon>
        <taxon>Pseudomonadati</taxon>
        <taxon>Myxococcota</taxon>
        <taxon>Polyangia</taxon>
        <taxon>Haliangiales</taxon>
        <taxon>Kofleriaceae</taxon>
        <taxon>Haliangium</taxon>
    </lineage>
</organism>
<dbReference type="PANTHER" id="PTHR33495">
    <property type="entry name" value="ANTI-SIGMA FACTOR ANTAGONIST TM_1081-RELATED-RELATED"/>
    <property type="match status" value="1"/>
</dbReference>
<dbReference type="Pfam" id="PF01740">
    <property type="entry name" value="STAS"/>
    <property type="match status" value="1"/>
</dbReference>
<name>D0LHI7_HALO1</name>
<dbReference type="SUPFAM" id="SSF52091">
    <property type="entry name" value="SpoIIaa-like"/>
    <property type="match status" value="1"/>
</dbReference>
<reference evidence="4 5" key="1">
    <citation type="journal article" date="2010" name="Stand. Genomic Sci.">
        <title>Complete genome sequence of Haliangium ochraceum type strain (SMP-2).</title>
        <authorList>
            <consortium name="US DOE Joint Genome Institute (JGI-PGF)"/>
            <person name="Ivanova N."/>
            <person name="Daum C."/>
            <person name="Lang E."/>
            <person name="Abt B."/>
            <person name="Kopitz M."/>
            <person name="Saunders E."/>
            <person name="Lapidus A."/>
            <person name="Lucas S."/>
            <person name="Glavina Del Rio T."/>
            <person name="Nolan M."/>
            <person name="Tice H."/>
            <person name="Copeland A."/>
            <person name="Cheng J.F."/>
            <person name="Chen F."/>
            <person name="Bruce D."/>
            <person name="Goodwin L."/>
            <person name="Pitluck S."/>
            <person name="Mavromatis K."/>
            <person name="Pati A."/>
            <person name="Mikhailova N."/>
            <person name="Chen A."/>
            <person name="Palaniappan K."/>
            <person name="Land M."/>
            <person name="Hauser L."/>
            <person name="Chang Y.J."/>
            <person name="Jeffries C.D."/>
            <person name="Detter J.C."/>
            <person name="Brettin T."/>
            <person name="Rohde M."/>
            <person name="Goker M."/>
            <person name="Bristow J."/>
            <person name="Markowitz V."/>
            <person name="Eisen J.A."/>
            <person name="Hugenholtz P."/>
            <person name="Kyrpides N.C."/>
            <person name="Klenk H.P."/>
        </authorList>
    </citation>
    <scope>NUCLEOTIDE SEQUENCE [LARGE SCALE GENOMIC DNA]</scope>
    <source>
        <strain evidence="5">DSM 14365 / CIP 107738 / JCM 11303 / AJ 13395 / SMP-2</strain>
    </source>
</reference>
<evidence type="ECO:0000313" key="5">
    <source>
        <dbReference type="Proteomes" id="UP000001880"/>
    </source>
</evidence>
<feature type="domain" description="STAS" evidence="3">
    <location>
        <begin position="5"/>
        <end position="103"/>
    </location>
</feature>
<gene>
    <name evidence="4" type="ordered locus">Hoch_0208</name>
</gene>
<dbReference type="CDD" id="cd07043">
    <property type="entry name" value="STAS_anti-anti-sigma_factors"/>
    <property type="match status" value="1"/>
</dbReference>
<dbReference type="InterPro" id="IPR036513">
    <property type="entry name" value="STAS_dom_sf"/>
</dbReference>
<dbReference type="PANTHER" id="PTHR33495:SF2">
    <property type="entry name" value="ANTI-SIGMA FACTOR ANTAGONIST TM_1081-RELATED"/>
    <property type="match status" value="1"/>
</dbReference>
<evidence type="ECO:0000256" key="2">
    <source>
        <dbReference type="RuleBase" id="RU003749"/>
    </source>
</evidence>
<proteinExistence type="inferred from homology"/>
<evidence type="ECO:0000259" key="3">
    <source>
        <dbReference type="PROSITE" id="PS50801"/>
    </source>
</evidence>
<dbReference type="NCBIfam" id="TIGR00377">
    <property type="entry name" value="ant_ant_sig"/>
    <property type="match status" value="1"/>
</dbReference>
<protein>
    <recommendedName>
        <fullName evidence="2">Anti-sigma factor antagonist</fullName>
    </recommendedName>
</protein>
<dbReference type="STRING" id="502025.Hoch_0208"/>